<evidence type="ECO:0000256" key="1">
    <source>
        <dbReference type="SAM" id="Phobius"/>
    </source>
</evidence>
<comment type="caution">
    <text evidence="2">The sequence shown here is derived from an EMBL/GenBank/DDBJ whole genome shotgun (WGS) entry which is preliminary data.</text>
</comment>
<name>A0A6V7WGH5_MELEN</name>
<sequence length="287" mass="32644">MRICNSNYLKTVQRSLLLNQQSEFGRESIFTSITLEMAVAYFIIRCISILLVFGFVVQCEEVGLGKHVLVNETIIELKNNTRIAENDTDLEQYRKLPGACDVTLDNDGNIILWYSKNSSTTEFGCSVDLVTTKKEQILLEFGISHSGNLSDCVTKKRNHVPDNMISFSYSMNGSEFEELKNGPKHGDVNDCSDKDKCNAGRGTCVQCFEARTKIRTRTSYSYSYLVRSTSTSTSKKMGQVRKYEYEYEAKKSEKYEVRGLSTSSYFSYLVLIGKLKEICLIFYIVII</sequence>
<proteinExistence type="predicted"/>
<reference evidence="2 3" key="1">
    <citation type="submission" date="2020-08" db="EMBL/GenBank/DDBJ databases">
        <authorList>
            <person name="Koutsovoulos G."/>
            <person name="Danchin GJ E."/>
        </authorList>
    </citation>
    <scope>NUCLEOTIDE SEQUENCE [LARGE SCALE GENOMIC DNA]</scope>
</reference>
<evidence type="ECO:0000313" key="3">
    <source>
        <dbReference type="Proteomes" id="UP000580250"/>
    </source>
</evidence>
<dbReference type="OrthoDB" id="5901428at2759"/>
<dbReference type="EMBL" id="CAJEWN010000572">
    <property type="protein sequence ID" value="CAD2186084.1"/>
    <property type="molecule type" value="Genomic_DNA"/>
</dbReference>
<organism evidence="2 3">
    <name type="scientific">Meloidogyne enterolobii</name>
    <name type="common">Root-knot nematode worm</name>
    <name type="synonym">Meloidogyne mayaguensis</name>
    <dbReference type="NCBI Taxonomy" id="390850"/>
    <lineage>
        <taxon>Eukaryota</taxon>
        <taxon>Metazoa</taxon>
        <taxon>Ecdysozoa</taxon>
        <taxon>Nematoda</taxon>
        <taxon>Chromadorea</taxon>
        <taxon>Rhabditida</taxon>
        <taxon>Tylenchina</taxon>
        <taxon>Tylenchomorpha</taxon>
        <taxon>Tylenchoidea</taxon>
        <taxon>Meloidogynidae</taxon>
        <taxon>Meloidogyninae</taxon>
        <taxon>Meloidogyne</taxon>
    </lineage>
</organism>
<protein>
    <submittedName>
        <fullName evidence="2">Uncharacterized protein</fullName>
    </submittedName>
</protein>
<evidence type="ECO:0000313" key="2">
    <source>
        <dbReference type="EMBL" id="CAD2186084.1"/>
    </source>
</evidence>
<keyword evidence="1" id="KW-1133">Transmembrane helix</keyword>
<gene>
    <name evidence="2" type="ORF">MENT_LOCUS38549</name>
</gene>
<keyword evidence="1" id="KW-0812">Transmembrane</keyword>
<dbReference type="Proteomes" id="UP000580250">
    <property type="component" value="Unassembled WGS sequence"/>
</dbReference>
<dbReference type="AlphaFoldDB" id="A0A6V7WGH5"/>
<feature type="transmembrane region" description="Helical" evidence="1">
    <location>
        <begin position="38"/>
        <end position="57"/>
    </location>
</feature>
<accession>A0A6V7WGH5</accession>
<keyword evidence="1" id="KW-0472">Membrane</keyword>